<comment type="caution">
    <text evidence="2">The sequence shown here is derived from an EMBL/GenBank/DDBJ whole genome shotgun (WGS) entry which is preliminary data.</text>
</comment>
<sequence length="418" mass="47201">MTSSSTSVLPVSSVSDLVKNEVPDWDDEVVATARFKAFSGQRSDWEPRFLFWRDLTLKVARNLGVCVVRISELKNTWFCRGGLTPLCMDQVLLEMHLNGDILLSRELSNPTSGRLSRLLRRAGQILGTFRSISLEDNSDDTFILRVLLQERAADVIKTLSASNWTSTCVITMKNFQSLCKGSQETSAILSYLCETRQAYYLSVRKNGFIEGVKLSLTSASIKAVTDLDYDLLHLFWTREKLLQQVDTVGQRWENSRKMAAASLRSGNKQAAYRHIRQAKLFSENRAKCISFLERVEEVLAVITDTDSTKMVSEAMQIGAKAIKGNMLSVEEVNVQLQELDEFITDQKQINEAIERMPLQSVDFGNDDVEDEFVKLEMELADELPQPKIQNPAELKQRTIKESPETLSQNLSKLNVEAA</sequence>
<keyword evidence="3" id="KW-1185">Reference proteome</keyword>
<feature type="region of interest" description="Disordered" evidence="1">
    <location>
        <begin position="399"/>
        <end position="418"/>
    </location>
</feature>
<dbReference type="GO" id="GO:0009898">
    <property type="term" value="C:cytoplasmic side of plasma membrane"/>
    <property type="evidence" value="ECO:0007669"/>
    <property type="project" value="TreeGrafter"/>
</dbReference>
<dbReference type="Pfam" id="PF25880">
    <property type="entry name" value="WHD_CHMP7_1st"/>
    <property type="match status" value="1"/>
</dbReference>
<dbReference type="GO" id="GO:0005771">
    <property type="term" value="C:multivesicular body"/>
    <property type="evidence" value="ECO:0007669"/>
    <property type="project" value="TreeGrafter"/>
</dbReference>
<evidence type="ECO:0008006" key="4">
    <source>
        <dbReference type="Google" id="ProtNLM"/>
    </source>
</evidence>
<evidence type="ECO:0000256" key="1">
    <source>
        <dbReference type="SAM" id="MobiDB-lite"/>
    </source>
</evidence>
<dbReference type="EMBL" id="JAGFBR010000009">
    <property type="protein sequence ID" value="KAH0461006.1"/>
    <property type="molecule type" value="Genomic_DNA"/>
</dbReference>
<organism evidence="2 3">
    <name type="scientific">Dendrobium chrysotoxum</name>
    <name type="common">Orchid</name>
    <dbReference type="NCBI Taxonomy" id="161865"/>
    <lineage>
        <taxon>Eukaryota</taxon>
        <taxon>Viridiplantae</taxon>
        <taxon>Streptophyta</taxon>
        <taxon>Embryophyta</taxon>
        <taxon>Tracheophyta</taxon>
        <taxon>Spermatophyta</taxon>
        <taxon>Magnoliopsida</taxon>
        <taxon>Liliopsida</taxon>
        <taxon>Asparagales</taxon>
        <taxon>Orchidaceae</taxon>
        <taxon>Epidendroideae</taxon>
        <taxon>Malaxideae</taxon>
        <taxon>Dendrobiinae</taxon>
        <taxon>Dendrobium</taxon>
    </lineage>
</organism>
<protein>
    <recommendedName>
        <fullName evidence="4">Charged multivesicular body protein 7</fullName>
    </recommendedName>
</protein>
<gene>
    <name evidence="2" type="ORF">IEQ34_008581</name>
</gene>
<evidence type="ECO:0000313" key="2">
    <source>
        <dbReference type="EMBL" id="KAH0461006.1"/>
    </source>
</evidence>
<dbReference type="Pfam" id="PF03357">
    <property type="entry name" value="Snf7"/>
    <property type="match status" value="1"/>
</dbReference>
<dbReference type="PANTHER" id="PTHR22761">
    <property type="entry name" value="CHARGED MULTIVESICULAR BODY PROTEIN"/>
    <property type="match status" value="1"/>
</dbReference>
<dbReference type="Proteomes" id="UP000775213">
    <property type="component" value="Unassembled WGS sequence"/>
</dbReference>
<dbReference type="InterPro" id="IPR005024">
    <property type="entry name" value="Snf7_fam"/>
</dbReference>
<evidence type="ECO:0000313" key="3">
    <source>
        <dbReference type="Proteomes" id="UP000775213"/>
    </source>
</evidence>
<dbReference type="PANTHER" id="PTHR22761:SF7">
    <property type="entry name" value="SNF7 FAMILY PROTEIN"/>
    <property type="match status" value="1"/>
</dbReference>
<reference evidence="2 3" key="1">
    <citation type="journal article" date="2021" name="Hortic Res">
        <title>Chromosome-scale assembly of the Dendrobium chrysotoxum genome enhances the understanding of orchid evolution.</title>
        <authorList>
            <person name="Zhang Y."/>
            <person name="Zhang G.Q."/>
            <person name="Zhang D."/>
            <person name="Liu X.D."/>
            <person name="Xu X.Y."/>
            <person name="Sun W.H."/>
            <person name="Yu X."/>
            <person name="Zhu X."/>
            <person name="Wang Z.W."/>
            <person name="Zhao X."/>
            <person name="Zhong W.Y."/>
            <person name="Chen H."/>
            <person name="Yin W.L."/>
            <person name="Huang T."/>
            <person name="Niu S.C."/>
            <person name="Liu Z.J."/>
        </authorList>
    </citation>
    <scope>NUCLEOTIDE SEQUENCE [LARGE SCALE GENOMIC DNA]</scope>
    <source>
        <strain evidence="2">Lindl</strain>
    </source>
</reference>
<dbReference type="GO" id="GO:0000815">
    <property type="term" value="C:ESCRT III complex"/>
    <property type="evidence" value="ECO:0007669"/>
    <property type="project" value="TreeGrafter"/>
</dbReference>
<accession>A0AAV7GWD8</accession>
<dbReference type="GO" id="GO:0006900">
    <property type="term" value="P:vesicle budding from membrane"/>
    <property type="evidence" value="ECO:0007669"/>
    <property type="project" value="TreeGrafter"/>
</dbReference>
<dbReference type="GO" id="GO:0032511">
    <property type="term" value="P:late endosome to vacuole transport via multivesicular body sorting pathway"/>
    <property type="evidence" value="ECO:0007669"/>
    <property type="project" value="TreeGrafter"/>
</dbReference>
<name>A0AAV7GWD8_DENCH</name>
<proteinExistence type="predicted"/>
<dbReference type="AlphaFoldDB" id="A0AAV7GWD8"/>